<evidence type="ECO:0000313" key="2">
    <source>
        <dbReference type="Proteomes" id="UP000464658"/>
    </source>
</evidence>
<accession>A0A5S9M3U2</accession>
<dbReference type="EMBL" id="AP021906">
    <property type="protein sequence ID" value="BBP87631.1"/>
    <property type="molecule type" value="Genomic_DNA"/>
</dbReference>
<dbReference type="Proteomes" id="UP000464658">
    <property type="component" value="Chromosome"/>
</dbReference>
<evidence type="ECO:0000313" key="1">
    <source>
        <dbReference type="EMBL" id="BBP87631.1"/>
    </source>
</evidence>
<gene>
    <name evidence="1" type="ORF">BsIDN1_12490</name>
</gene>
<reference evidence="1 2" key="1">
    <citation type="submission" date="2019-12" db="EMBL/GenBank/DDBJ databases">
        <title>Full genome sequence of a Bacillus safensis strain isolated from commercially available natto in Indonesia.</title>
        <authorList>
            <person name="Yoshida M."/>
            <person name="Uomi M."/>
            <person name="Waturangi D."/>
            <person name="Ekaputri J.J."/>
            <person name="Setiamarga D.H.E."/>
        </authorList>
    </citation>
    <scope>NUCLEOTIDE SEQUENCE [LARGE SCALE GENOMIC DNA]</scope>
    <source>
        <strain evidence="1 2">IDN1</strain>
    </source>
</reference>
<name>A0A5S9M3U2_BACIA</name>
<proteinExistence type="predicted"/>
<dbReference type="AlphaFoldDB" id="A0A5S9M3U2"/>
<sequence>MKIKKKTIELDVNECVNVDIDQEGRVAGLEELFSEESKVLRNTPVYEDELFFTFDGSGNSLNLSTVRR</sequence>
<evidence type="ECO:0008006" key="3">
    <source>
        <dbReference type="Google" id="ProtNLM"/>
    </source>
</evidence>
<protein>
    <recommendedName>
        <fullName evidence="3">DUF2283 domain-containing protein</fullName>
    </recommendedName>
</protein>
<organism evidence="1 2">
    <name type="scientific">Bacillus safensis</name>
    <dbReference type="NCBI Taxonomy" id="561879"/>
    <lineage>
        <taxon>Bacteria</taxon>
        <taxon>Bacillati</taxon>
        <taxon>Bacillota</taxon>
        <taxon>Bacilli</taxon>
        <taxon>Bacillales</taxon>
        <taxon>Bacillaceae</taxon>
        <taxon>Bacillus</taxon>
    </lineage>
</organism>